<dbReference type="RefSeq" id="WP_369741096.1">
    <property type="nucleotide sequence ID" value="NZ_JBGEDP010000001.1"/>
</dbReference>
<sequence length="46" mass="5031">MASPSAERLPETRRSFDGTATRGRHCYHGFQAEVAAGRCEHLTVIG</sequence>
<feature type="region of interest" description="Disordered" evidence="1">
    <location>
        <begin position="1"/>
        <end position="21"/>
    </location>
</feature>
<gene>
    <name evidence="2" type="ORF">AB8998_27725</name>
</gene>
<organism evidence="2 3">
    <name type="scientific">Mycobacterium servetii</name>
    <dbReference type="NCBI Taxonomy" id="3237418"/>
    <lineage>
        <taxon>Bacteria</taxon>
        <taxon>Bacillati</taxon>
        <taxon>Actinomycetota</taxon>
        <taxon>Actinomycetes</taxon>
        <taxon>Mycobacteriales</taxon>
        <taxon>Mycobacteriaceae</taxon>
        <taxon>Mycobacterium</taxon>
    </lineage>
</organism>
<protein>
    <submittedName>
        <fullName evidence="2">Uncharacterized protein</fullName>
    </submittedName>
</protein>
<dbReference type="Proteomes" id="UP001564760">
    <property type="component" value="Unassembled WGS sequence"/>
</dbReference>
<reference evidence="2 3" key="1">
    <citation type="submission" date="2024-08" db="EMBL/GenBank/DDBJ databases">
        <title>Mycobacterium servetensis sp. nov., a novel rapid-growing mycobacterial species recovered from a human patient in Zaragoza, Spain.</title>
        <authorList>
            <person name="Tristancho-Baro A.I."/>
            <person name="Buenestado-Serrano S."/>
            <person name="Garcia De Viedma D."/>
            <person name="Milagro-Beamonte A."/>
            <person name="Burillo N."/>
            <person name="Sanz S."/>
            <person name="Lopez-Calleja A.I."/>
            <person name="Penas-Utrilla D."/>
            <person name="Guardingo M."/>
            <person name="Garcia M.J."/>
            <person name="Vinuelas-Bayon J."/>
        </authorList>
    </citation>
    <scope>NUCLEOTIDE SEQUENCE [LARGE SCALE GENOMIC DNA]</scope>
    <source>
        <strain evidence="3">HUMS_12744610</strain>
    </source>
</reference>
<evidence type="ECO:0000313" key="3">
    <source>
        <dbReference type="Proteomes" id="UP001564760"/>
    </source>
</evidence>
<proteinExistence type="predicted"/>
<keyword evidence="3" id="KW-1185">Reference proteome</keyword>
<evidence type="ECO:0000313" key="2">
    <source>
        <dbReference type="EMBL" id="MEY8018485.1"/>
    </source>
</evidence>
<comment type="caution">
    <text evidence="2">The sequence shown here is derived from an EMBL/GenBank/DDBJ whole genome shotgun (WGS) entry which is preliminary data.</text>
</comment>
<accession>A0ABV4C7G3</accession>
<name>A0ABV4C7G3_9MYCO</name>
<dbReference type="EMBL" id="JBGEDP010000001">
    <property type="protein sequence ID" value="MEY8018485.1"/>
    <property type="molecule type" value="Genomic_DNA"/>
</dbReference>
<evidence type="ECO:0000256" key="1">
    <source>
        <dbReference type="SAM" id="MobiDB-lite"/>
    </source>
</evidence>